<dbReference type="RefSeq" id="WP_155735361.1">
    <property type="nucleotide sequence ID" value="NZ_LVXZ01000207.1"/>
</dbReference>
<reference evidence="1 2" key="1">
    <citation type="submission" date="2016-04" db="EMBL/GenBank/DDBJ databases">
        <title>Acidithiobacillus ferrooxidans genome sequencing and assembly.</title>
        <authorList>
            <person name="Zhou Z."/>
        </authorList>
    </citation>
    <scope>NUCLEOTIDE SEQUENCE [LARGE SCALE GENOMIC DNA]</scope>
    <source>
        <strain evidence="1 2">BY0502</strain>
    </source>
</reference>
<organism evidence="1 2">
    <name type="scientific">Acidithiobacillus ferrooxidans</name>
    <name type="common">Thiobacillus ferrooxidans</name>
    <dbReference type="NCBI Taxonomy" id="920"/>
    <lineage>
        <taxon>Bacteria</taxon>
        <taxon>Pseudomonadati</taxon>
        <taxon>Pseudomonadota</taxon>
        <taxon>Acidithiobacillia</taxon>
        <taxon>Acidithiobacillales</taxon>
        <taxon>Acidithiobacillaceae</taxon>
        <taxon>Acidithiobacillus</taxon>
    </lineage>
</organism>
<accession>A0A179B7A2</accession>
<sequence>MPSLDTRSRIMPGYTPDLFAGLDVPDVAAARVSENNPRCFAQDSCHWERHDLDGDTWWEIGIGRDAAGYHWTAGFRHNTGGRSGPVFILQNPAETFSEARHRAIVVLLRALSASYSDCDKGARDRLRKSVLAQG</sequence>
<dbReference type="EMBL" id="LVXZ01000207">
    <property type="protein sequence ID" value="OAP87592.1"/>
    <property type="molecule type" value="Genomic_DNA"/>
</dbReference>
<dbReference type="AlphaFoldDB" id="A0A179B7A2"/>
<name>A0A179B7A2_ACIFR</name>
<gene>
    <name evidence="1" type="ORF">A4H96_13070</name>
</gene>
<dbReference type="Proteomes" id="UP000078302">
    <property type="component" value="Unassembled WGS sequence"/>
</dbReference>
<protein>
    <submittedName>
        <fullName evidence="1">Uncharacterized protein</fullName>
    </submittedName>
</protein>
<evidence type="ECO:0000313" key="1">
    <source>
        <dbReference type="EMBL" id="OAP87592.1"/>
    </source>
</evidence>
<keyword evidence="2" id="KW-1185">Reference proteome</keyword>
<evidence type="ECO:0000313" key="2">
    <source>
        <dbReference type="Proteomes" id="UP000078302"/>
    </source>
</evidence>
<comment type="caution">
    <text evidence="1">The sequence shown here is derived from an EMBL/GenBank/DDBJ whole genome shotgun (WGS) entry which is preliminary data.</text>
</comment>
<proteinExistence type="predicted"/>